<protein>
    <submittedName>
        <fullName evidence="4">Peptidyl-tRNA hydrolase</fullName>
    </submittedName>
</protein>
<dbReference type="Pfam" id="PF00472">
    <property type="entry name" value="RF-1"/>
    <property type="match status" value="1"/>
</dbReference>
<dbReference type="PANTHER" id="PTHR47814">
    <property type="entry name" value="PEPTIDYL-TRNA HYDROLASE ARFB"/>
    <property type="match status" value="1"/>
</dbReference>
<dbReference type="NCBIfam" id="NF006718">
    <property type="entry name" value="PRK09256.1"/>
    <property type="match status" value="1"/>
</dbReference>
<dbReference type="RefSeq" id="WP_155306877.1">
    <property type="nucleotide sequence ID" value="NZ_AP021875.1"/>
</dbReference>
<keyword evidence="4" id="KW-0378">Hydrolase</keyword>
<proteinExistence type="inferred from homology"/>
<evidence type="ECO:0000256" key="1">
    <source>
        <dbReference type="ARBA" id="ARBA00010835"/>
    </source>
</evidence>
<dbReference type="PANTHER" id="PTHR47814:SF1">
    <property type="entry name" value="PEPTIDYL-TRNA HYDROLASE ARFB"/>
    <property type="match status" value="1"/>
</dbReference>
<feature type="compositionally biased region" description="Basic residues" evidence="2">
    <location>
        <begin position="98"/>
        <end position="109"/>
    </location>
</feature>
<dbReference type="GO" id="GO:0072344">
    <property type="term" value="P:rescue of stalled ribosome"/>
    <property type="evidence" value="ECO:0007669"/>
    <property type="project" value="TreeGrafter"/>
</dbReference>
<evidence type="ECO:0000313" key="4">
    <source>
        <dbReference type="EMBL" id="BBO78217.1"/>
    </source>
</evidence>
<organism evidence="4 5">
    <name type="scientific">Desulfosarcina widdelii</name>
    <dbReference type="NCBI Taxonomy" id="947919"/>
    <lineage>
        <taxon>Bacteria</taxon>
        <taxon>Pseudomonadati</taxon>
        <taxon>Thermodesulfobacteriota</taxon>
        <taxon>Desulfobacteria</taxon>
        <taxon>Desulfobacterales</taxon>
        <taxon>Desulfosarcinaceae</taxon>
        <taxon>Desulfosarcina</taxon>
    </lineage>
</organism>
<dbReference type="KEGG" id="dwd:DSCW_56340"/>
<sequence length="137" mass="15563">MLEINSQLSIPDEEIEMIAIRAQGSGGQNVNKVASAVHLRFDLLASSLPESVKARLMCIPDRRISKSGVIVIKAQEHRTFEKNREAARQRLTALIRKATTKLKKRRPTRPSRGSVRRRLDSKTRRGKVKALRRKVTQ</sequence>
<evidence type="ECO:0000313" key="5">
    <source>
        <dbReference type="Proteomes" id="UP000427769"/>
    </source>
</evidence>
<dbReference type="SUPFAM" id="SSF75620">
    <property type="entry name" value="Release factor"/>
    <property type="match status" value="1"/>
</dbReference>
<accession>A0A5K7ZP74</accession>
<evidence type="ECO:0000259" key="3">
    <source>
        <dbReference type="PROSITE" id="PS00745"/>
    </source>
</evidence>
<comment type="similarity">
    <text evidence="1">Belongs to the prokaryotic/mitochondrial release factor family.</text>
</comment>
<dbReference type="Proteomes" id="UP000427769">
    <property type="component" value="Chromosome"/>
</dbReference>
<dbReference type="InterPro" id="IPR045853">
    <property type="entry name" value="Pep_chain_release_fac_I_sf"/>
</dbReference>
<reference evidence="4 5" key="1">
    <citation type="submission" date="2019-11" db="EMBL/GenBank/DDBJ databases">
        <title>Comparative genomics of hydrocarbon-degrading Desulfosarcina strains.</title>
        <authorList>
            <person name="Watanabe M."/>
            <person name="Kojima H."/>
            <person name="Fukui M."/>
        </authorList>
    </citation>
    <scope>NUCLEOTIDE SEQUENCE [LARGE SCALE GENOMIC DNA]</scope>
    <source>
        <strain evidence="4 5">PP31</strain>
    </source>
</reference>
<dbReference type="GO" id="GO:0003747">
    <property type="term" value="F:translation release factor activity"/>
    <property type="evidence" value="ECO:0007669"/>
    <property type="project" value="InterPro"/>
</dbReference>
<dbReference type="GO" id="GO:0043022">
    <property type="term" value="F:ribosome binding"/>
    <property type="evidence" value="ECO:0007669"/>
    <property type="project" value="TreeGrafter"/>
</dbReference>
<gene>
    <name evidence="4" type="ORF">DSCW_56340</name>
</gene>
<dbReference type="InterPro" id="IPR000352">
    <property type="entry name" value="Pep_chain_release_fac_I"/>
</dbReference>
<feature type="domain" description="Prokaryotic-type class I peptide chain release factors" evidence="3">
    <location>
        <begin position="21"/>
        <end position="37"/>
    </location>
</feature>
<dbReference type="OrthoDB" id="9815709at2"/>
<dbReference type="Gene3D" id="3.30.160.20">
    <property type="match status" value="1"/>
</dbReference>
<evidence type="ECO:0000256" key="2">
    <source>
        <dbReference type="SAM" id="MobiDB-lite"/>
    </source>
</evidence>
<name>A0A5K7ZP74_9BACT</name>
<dbReference type="EMBL" id="AP021875">
    <property type="protein sequence ID" value="BBO78217.1"/>
    <property type="molecule type" value="Genomic_DNA"/>
</dbReference>
<feature type="region of interest" description="Disordered" evidence="2">
    <location>
        <begin position="97"/>
        <end position="137"/>
    </location>
</feature>
<dbReference type="GO" id="GO:0004045">
    <property type="term" value="F:peptidyl-tRNA hydrolase activity"/>
    <property type="evidence" value="ECO:0007669"/>
    <property type="project" value="TreeGrafter"/>
</dbReference>
<dbReference type="AlphaFoldDB" id="A0A5K7ZP74"/>
<feature type="compositionally biased region" description="Basic residues" evidence="2">
    <location>
        <begin position="124"/>
        <end position="137"/>
    </location>
</feature>
<keyword evidence="5" id="KW-1185">Reference proteome</keyword>
<dbReference type="PROSITE" id="PS00745">
    <property type="entry name" value="RF_PROK_I"/>
    <property type="match status" value="1"/>
</dbReference>